<dbReference type="PROSITE" id="PS00674">
    <property type="entry name" value="AAA"/>
    <property type="match status" value="1"/>
</dbReference>
<proteinExistence type="inferred from homology"/>
<feature type="compositionally biased region" description="Polar residues" evidence="9">
    <location>
        <begin position="1152"/>
        <end position="1169"/>
    </location>
</feature>
<accession>A0A7S2SM78</accession>
<evidence type="ECO:0000256" key="8">
    <source>
        <dbReference type="ARBA" id="ARBA00034532"/>
    </source>
</evidence>
<dbReference type="PANTHER" id="PTHR23077">
    <property type="entry name" value="AAA-FAMILY ATPASE"/>
    <property type="match status" value="1"/>
</dbReference>
<dbReference type="InterPro" id="IPR029067">
    <property type="entry name" value="CDC48_domain_2-like_sf"/>
</dbReference>
<dbReference type="InterPro" id="IPR027417">
    <property type="entry name" value="P-loop_NTPase"/>
</dbReference>
<name>A0A7S2SM78_9STRA</name>
<evidence type="ECO:0000256" key="7">
    <source>
        <dbReference type="ARBA" id="ARBA00032509"/>
    </source>
</evidence>
<evidence type="ECO:0000256" key="6">
    <source>
        <dbReference type="ARBA" id="ARBA00023136"/>
    </source>
</evidence>
<keyword evidence="3" id="KW-0547">Nucleotide-binding</keyword>
<dbReference type="InterPro" id="IPR050168">
    <property type="entry name" value="AAA_ATPase_domain"/>
</dbReference>
<evidence type="ECO:0000256" key="5">
    <source>
        <dbReference type="ARBA" id="ARBA00022840"/>
    </source>
</evidence>
<dbReference type="InterPro" id="IPR003593">
    <property type="entry name" value="AAA+_ATPase"/>
</dbReference>
<dbReference type="InterPro" id="IPR003959">
    <property type="entry name" value="ATPase_AAA_core"/>
</dbReference>
<dbReference type="SMART" id="SM00382">
    <property type="entry name" value="AAA"/>
    <property type="match status" value="2"/>
</dbReference>
<evidence type="ECO:0000259" key="10">
    <source>
        <dbReference type="SMART" id="SM00382"/>
    </source>
</evidence>
<evidence type="ECO:0000313" key="11">
    <source>
        <dbReference type="EMBL" id="CAD9704145.1"/>
    </source>
</evidence>
<dbReference type="GO" id="GO:0005524">
    <property type="term" value="F:ATP binding"/>
    <property type="evidence" value="ECO:0007669"/>
    <property type="project" value="UniProtKB-KW"/>
</dbReference>
<reference evidence="11" key="1">
    <citation type="submission" date="2021-01" db="EMBL/GenBank/DDBJ databases">
        <authorList>
            <person name="Corre E."/>
            <person name="Pelletier E."/>
            <person name="Niang G."/>
            <person name="Scheremetjew M."/>
            <person name="Finn R."/>
            <person name="Kale V."/>
            <person name="Holt S."/>
            <person name="Cochrane G."/>
            <person name="Meng A."/>
            <person name="Brown T."/>
            <person name="Cohen L."/>
        </authorList>
    </citation>
    <scope>NUCLEOTIDE SEQUENCE</scope>
    <source>
        <strain evidence="11">NY070348D</strain>
    </source>
</reference>
<keyword evidence="4" id="KW-0378">Hydrolase</keyword>
<dbReference type="Gene3D" id="1.10.8.60">
    <property type="match status" value="2"/>
</dbReference>
<comment type="subcellular location">
    <subcellularLocation>
        <location evidence="1">Membrane</location>
    </subcellularLocation>
</comment>
<dbReference type="EMBL" id="HBHK01024812">
    <property type="protein sequence ID" value="CAD9704145.1"/>
    <property type="molecule type" value="Transcribed_RNA"/>
</dbReference>
<dbReference type="InterPro" id="IPR015342">
    <property type="entry name" value="PEX1-N_C-lobe"/>
</dbReference>
<dbReference type="SUPFAM" id="SSF52540">
    <property type="entry name" value="P-loop containing nucleoside triphosphate hydrolases"/>
    <property type="match status" value="2"/>
</dbReference>
<dbReference type="GO" id="GO:0016887">
    <property type="term" value="F:ATP hydrolysis activity"/>
    <property type="evidence" value="ECO:0007669"/>
    <property type="project" value="InterPro"/>
</dbReference>
<dbReference type="Pfam" id="PF09262">
    <property type="entry name" value="PEX-1N"/>
    <property type="match status" value="1"/>
</dbReference>
<feature type="domain" description="AAA+ ATPase" evidence="10">
    <location>
        <begin position="627"/>
        <end position="797"/>
    </location>
</feature>
<gene>
    <name evidence="11" type="ORF">QSP1433_LOCUS15589</name>
</gene>
<evidence type="ECO:0000256" key="9">
    <source>
        <dbReference type="SAM" id="MobiDB-lite"/>
    </source>
</evidence>
<dbReference type="Gene3D" id="3.10.330.10">
    <property type="match status" value="1"/>
</dbReference>
<dbReference type="AlphaFoldDB" id="A0A7S2SM78"/>
<dbReference type="PANTHER" id="PTHR23077:SF12">
    <property type="entry name" value="PEROXISOMAL ATPASE PEX1"/>
    <property type="match status" value="1"/>
</dbReference>
<evidence type="ECO:0000256" key="4">
    <source>
        <dbReference type="ARBA" id="ARBA00022801"/>
    </source>
</evidence>
<dbReference type="GO" id="GO:0005829">
    <property type="term" value="C:cytosol"/>
    <property type="evidence" value="ECO:0007669"/>
    <property type="project" value="TreeGrafter"/>
</dbReference>
<dbReference type="FunFam" id="3.40.50.300:FF:000149">
    <property type="entry name" value="Nuclear valosin-containing protein-like"/>
    <property type="match status" value="1"/>
</dbReference>
<dbReference type="GO" id="GO:0016558">
    <property type="term" value="P:protein import into peroxisome matrix"/>
    <property type="evidence" value="ECO:0007669"/>
    <property type="project" value="TreeGrafter"/>
</dbReference>
<evidence type="ECO:0000256" key="3">
    <source>
        <dbReference type="ARBA" id="ARBA00022741"/>
    </source>
</evidence>
<evidence type="ECO:0000256" key="2">
    <source>
        <dbReference type="ARBA" id="ARBA00006914"/>
    </source>
</evidence>
<protein>
    <recommendedName>
        <fullName evidence="8">Peroxisomal ATPase PEX1</fullName>
    </recommendedName>
    <alternativeName>
        <fullName evidence="7">Peroxin-1</fullName>
    </alternativeName>
</protein>
<dbReference type="GO" id="GO:0005778">
    <property type="term" value="C:peroxisomal membrane"/>
    <property type="evidence" value="ECO:0007669"/>
    <property type="project" value="TreeGrafter"/>
</dbReference>
<evidence type="ECO:0000256" key="1">
    <source>
        <dbReference type="ARBA" id="ARBA00004370"/>
    </source>
</evidence>
<dbReference type="Pfam" id="PF00004">
    <property type="entry name" value="AAA"/>
    <property type="match status" value="2"/>
</dbReference>
<keyword evidence="5" id="KW-0067">ATP-binding</keyword>
<dbReference type="SUPFAM" id="SSF54585">
    <property type="entry name" value="Cdc48 domain 2-like"/>
    <property type="match status" value="1"/>
</dbReference>
<feature type="domain" description="AAA+ ATPase" evidence="10">
    <location>
        <begin position="939"/>
        <end position="1075"/>
    </location>
</feature>
<dbReference type="Gene3D" id="3.40.50.300">
    <property type="entry name" value="P-loop containing nucleotide triphosphate hydrolases"/>
    <property type="match status" value="2"/>
</dbReference>
<feature type="region of interest" description="Disordered" evidence="9">
    <location>
        <begin position="1137"/>
        <end position="1169"/>
    </location>
</feature>
<dbReference type="InterPro" id="IPR003960">
    <property type="entry name" value="ATPase_AAA_CS"/>
</dbReference>
<comment type="similarity">
    <text evidence="2">Belongs to the AAA ATPase family.</text>
</comment>
<sequence length="1231" mass="134260">MSSSHMQLHMQLPVVVVNGTNNFVGIPSRFCQNIRASFPQKSHGVVALRIGWLGPPNNSSGGLARPSQSFVGWTSQVADGHFLQVPVALAESIGLKDAVDFATKTAPDSPLVVSVAVIPYAPVASRVDVDPVTADDWEILQLHANFVESELLSQICVLGPGQQFPMWIHGRTRINLQVSSIALVEKGQALCVRLARNTEVVVAPKLRTKEEQYKAQNLRQKELKRSKSACAYELRIQNVPTELENTIVAPEEGITLREELEEDWNGCGVIHPSTFKRLCSSTNWPNMKVLPSGVIVYEDDPTRTVIVIVSNRQRARICCTLKNNRKVVLKQERSFVSAMNQSMVKLCVSQLAAPGHLVLSKPTQVRCKMSTLGMAVISLPRFEPVHEESSGSPPLSILLTPVMGTDEAVRCDAVADSQFVVDASLAVHEWQKRLAPRDGTLSARSKPIPLGDTPLYDGMLLAFSVTGTNGISKNGKKLVYFAVNIPDDEGHQPPTVDPKTKKLQKKKRPLEPVYWLINSNSRVEWQIAKTIVDVSGQRVMVGCGPQSHYLDTCEEMKSTCSQGDVPTGVRKVLAADGIRSYNAGYYAHQPLCKLGAVETYAKDVMERLYPVLHNDGTESRLKLGAPHPGGVYLCGGKGSGKTSLAQAIAREYRCDVNCLVHTVWVSCALLRGGKRSEVESTISTAFGEALSRAPSLIVFDDLDLLLPAQTGGENVQGGEDGQLIWLAEWLEDLLHQYQNKLECFEKSECTVRASCDGRQLTHRSISWLATGRGKGSIRSSLLRSGLFYKTVEIQPLTAHCRTVVIDALLKMKRCEGAREHPLDLEEVAAKAEGYAPADLDTLTERALHCAMQRCIGMVSSGAVVEESLDDDGVKVLTQDDFMKALDGYTPASLRGVALAKSTVNWSDVGGLHVVRRVLKETLELPIQFAPLYERSPQRLASGILLYGPPGCGKTLLAGAVAKECGLNFISVKGPEVLNKYIGASEQAIRDLFARGAAAAPCVLFFDEFDAVAPRRGNDSSGVTDRVVNQLLTFLDGVETRSGVYVMAATSRPDLVDPALLRPGRLDKQLLCGFPNAPERSDIMRTIAKKMEFEHSALEDLDRIAALPEAELFTGADLQAILYSAQLCAIHEQIPGEKNLSREQPSDLGRATASLNPKSVPEQTTSVSPSVCKSNTITKQHLYDALSDARPSVSGEDRARYNRIYEAFKGGRGADFNAVSGYPDGKQRTALK</sequence>
<keyword evidence="6" id="KW-0472">Membrane</keyword>
<organism evidence="11">
    <name type="scientific">Mucochytrium quahogii</name>
    <dbReference type="NCBI Taxonomy" id="96639"/>
    <lineage>
        <taxon>Eukaryota</taxon>
        <taxon>Sar</taxon>
        <taxon>Stramenopiles</taxon>
        <taxon>Bigyra</taxon>
        <taxon>Labyrinthulomycetes</taxon>
        <taxon>Thraustochytrida</taxon>
        <taxon>Thraustochytriidae</taxon>
        <taxon>Mucochytrium</taxon>
    </lineage>
</organism>